<sequence>MLLVKSTLTALLFPLLSLTTIPGQQKKLATPVEIRGVVTNAETGKPIQGMYLFVTEGEEEALTNAKGEFRIKTWKALPLVLTSQNQEYHTVKLKVSQPDGMVNVKLKKK</sequence>
<dbReference type="EMBL" id="JAKLTR010000022">
    <property type="protein sequence ID" value="MCG2617518.1"/>
    <property type="molecule type" value="Genomic_DNA"/>
</dbReference>
<comment type="caution">
    <text evidence="1">The sequence shown here is derived from an EMBL/GenBank/DDBJ whole genome shotgun (WGS) entry which is preliminary data.</text>
</comment>
<name>A0ABS9KZ17_9BACT</name>
<evidence type="ECO:0000313" key="2">
    <source>
        <dbReference type="Proteomes" id="UP001165367"/>
    </source>
</evidence>
<dbReference type="Proteomes" id="UP001165367">
    <property type="component" value="Unassembled WGS sequence"/>
</dbReference>
<keyword evidence="2" id="KW-1185">Reference proteome</keyword>
<gene>
    <name evidence="1" type="ORF">LZZ85_24680</name>
</gene>
<dbReference type="SUPFAM" id="SSF49464">
    <property type="entry name" value="Carboxypeptidase regulatory domain-like"/>
    <property type="match status" value="1"/>
</dbReference>
<organism evidence="1 2">
    <name type="scientific">Terrimonas ginsenosidimutans</name>
    <dbReference type="NCBI Taxonomy" id="2908004"/>
    <lineage>
        <taxon>Bacteria</taxon>
        <taxon>Pseudomonadati</taxon>
        <taxon>Bacteroidota</taxon>
        <taxon>Chitinophagia</taxon>
        <taxon>Chitinophagales</taxon>
        <taxon>Chitinophagaceae</taxon>
        <taxon>Terrimonas</taxon>
    </lineage>
</organism>
<accession>A0ABS9KZ17</accession>
<evidence type="ECO:0000313" key="1">
    <source>
        <dbReference type="EMBL" id="MCG2617518.1"/>
    </source>
</evidence>
<reference evidence="1" key="1">
    <citation type="submission" date="2022-01" db="EMBL/GenBank/DDBJ databases">
        <authorList>
            <person name="Jo J.-H."/>
            <person name="Im W.-T."/>
        </authorList>
    </citation>
    <scope>NUCLEOTIDE SEQUENCE</scope>
    <source>
        <strain evidence="1">NA20</strain>
    </source>
</reference>
<dbReference type="InterPro" id="IPR008969">
    <property type="entry name" value="CarboxyPept-like_regulatory"/>
</dbReference>
<protein>
    <submittedName>
        <fullName evidence="1">Carboxypeptidase-like regulatory domain-containing protein</fullName>
    </submittedName>
</protein>
<dbReference type="Pfam" id="PF13715">
    <property type="entry name" value="CarbopepD_reg_2"/>
    <property type="match status" value="1"/>
</dbReference>
<dbReference type="Gene3D" id="2.60.40.1120">
    <property type="entry name" value="Carboxypeptidase-like, regulatory domain"/>
    <property type="match status" value="1"/>
</dbReference>
<dbReference type="RefSeq" id="WP_237876291.1">
    <property type="nucleotide sequence ID" value="NZ_JAKLTR010000022.1"/>
</dbReference>
<proteinExistence type="predicted"/>